<dbReference type="KEGG" id="sbi:8077317"/>
<dbReference type="EMBL" id="CM000769">
    <property type="protein sequence ID" value="EER88020.1"/>
    <property type="molecule type" value="Genomic_DNA"/>
</dbReference>
<evidence type="ECO:0000313" key="3">
    <source>
        <dbReference type="EMBL" id="EER88020.1"/>
    </source>
</evidence>
<dbReference type="OMA" id="FLCIQPG"/>
<keyword evidence="1" id="KW-1133">Transmembrane helix</keyword>
<accession>C5Z623</accession>
<name>C5Z623_SORBI</name>
<feature type="transmembrane region" description="Helical" evidence="1">
    <location>
        <begin position="200"/>
        <end position="219"/>
    </location>
</feature>
<dbReference type="Proteomes" id="UP000000768">
    <property type="component" value="Chromosome 10"/>
</dbReference>
<organism evidence="3 4">
    <name type="scientific">Sorghum bicolor</name>
    <name type="common">Sorghum</name>
    <name type="synonym">Sorghum vulgare</name>
    <dbReference type="NCBI Taxonomy" id="4558"/>
    <lineage>
        <taxon>Eukaryota</taxon>
        <taxon>Viridiplantae</taxon>
        <taxon>Streptophyta</taxon>
        <taxon>Embryophyta</taxon>
        <taxon>Tracheophyta</taxon>
        <taxon>Spermatophyta</taxon>
        <taxon>Magnoliopsida</taxon>
        <taxon>Liliopsida</taxon>
        <taxon>Poales</taxon>
        <taxon>Poaceae</taxon>
        <taxon>PACMAD clade</taxon>
        <taxon>Panicoideae</taxon>
        <taxon>Andropogonodae</taxon>
        <taxon>Andropogoneae</taxon>
        <taxon>Sorghinae</taxon>
        <taxon>Sorghum</taxon>
    </lineage>
</organism>
<evidence type="ECO:0008006" key="5">
    <source>
        <dbReference type="Google" id="ProtNLM"/>
    </source>
</evidence>
<keyword evidence="1" id="KW-0472">Membrane</keyword>
<keyword evidence="4" id="KW-1185">Reference proteome</keyword>
<dbReference type="InParanoid" id="C5Z623"/>
<gene>
    <name evidence="3" type="ORF">SORBI_3010G076500</name>
</gene>
<proteinExistence type="predicted"/>
<keyword evidence="1" id="KW-0812">Transmembrane</keyword>
<sequence>MAGSDRNNIVIACFALLVSISALQVPSCIIDDERGTSTSTSAGTTTAAAVTASASAPPPLFDDGALMKAAMLALAGMDALVIAAAVIYSRHTHHAAVGAGGGGNWRVSELAFFVLCLQLQVGVLQFVLFVQEPTAAARELGASAARALPCVAFVTFFLGITLIYAHVDVGNGGGAAGGAVAGDGPVPAPATATVRLLADMTLGAALACLMSIILALFYIKTK</sequence>
<dbReference type="HOGENOM" id="CLU_103534_1_0_1"/>
<feature type="chain" id="PRO_5002958741" description="CASP-like protein" evidence="2">
    <location>
        <begin position="23"/>
        <end position="222"/>
    </location>
</feature>
<evidence type="ECO:0000256" key="2">
    <source>
        <dbReference type="SAM" id="SignalP"/>
    </source>
</evidence>
<feature type="signal peptide" evidence="2">
    <location>
        <begin position="1"/>
        <end position="22"/>
    </location>
</feature>
<feature type="transmembrane region" description="Helical" evidence="1">
    <location>
        <begin position="143"/>
        <end position="165"/>
    </location>
</feature>
<protein>
    <recommendedName>
        <fullName evidence="5">CASP-like protein</fullName>
    </recommendedName>
</protein>
<dbReference type="AlphaFoldDB" id="C5Z623"/>
<reference evidence="4" key="2">
    <citation type="journal article" date="2018" name="Plant J.">
        <title>The Sorghum bicolor reference genome: improved assembly, gene annotations, a transcriptome atlas, and signatures of genome organization.</title>
        <authorList>
            <person name="McCormick R.F."/>
            <person name="Truong S.K."/>
            <person name="Sreedasyam A."/>
            <person name="Jenkins J."/>
            <person name="Shu S."/>
            <person name="Sims D."/>
            <person name="Kennedy M."/>
            <person name="Amirebrahimi M."/>
            <person name="Weers B.D."/>
            <person name="McKinley B."/>
            <person name="Mattison A."/>
            <person name="Morishige D.T."/>
            <person name="Grimwood J."/>
            <person name="Schmutz J."/>
            <person name="Mullet J.E."/>
        </authorList>
    </citation>
    <scope>NUCLEOTIDE SEQUENCE [LARGE SCALE GENOMIC DNA]</scope>
    <source>
        <strain evidence="4">cv. BTx623</strain>
    </source>
</reference>
<keyword evidence="2" id="KW-0732">Signal</keyword>
<evidence type="ECO:0000313" key="4">
    <source>
        <dbReference type="Proteomes" id="UP000000768"/>
    </source>
</evidence>
<evidence type="ECO:0000256" key="1">
    <source>
        <dbReference type="SAM" id="Phobius"/>
    </source>
</evidence>
<dbReference type="Gramene" id="EER88020">
    <property type="protein sequence ID" value="EER88020"/>
    <property type="gene ID" value="SORBI_3010G076500"/>
</dbReference>
<reference evidence="3 4" key="1">
    <citation type="journal article" date="2009" name="Nature">
        <title>The Sorghum bicolor genome and the diversification of grasses.</title>
        <authorList>
            <person name="Paterson A.H."/>
            <person name="Bowers J.E."/>
            <person name="Bruggmann R."/>
            <person name="Dubchak I."/>
            <person name="Grimwood J."/>
            <person name="Gundlach H."/>
            <person name="Haberer G."/>
            <person name="Hellsten U."/>
            <person name="Mitros T."/>
            <person name="Poliakov A."/>
            <person name="Schmutz J."/>
            <person name="Spannagl M."/>
            <person name="Tang H."/>
            <person name="Wang X."/>
            <person name="Wicker T."/>
            <person name="Bharti A.K."/>
            <person name="Chapman J."/>
            <person name="Feltus F.A."/>
            <person name="Gowik U."/>
            <person name="Grigoriev I.V."/>
            <person name="Lyons E."/>
            <person name="Maher C.A."/>
            <person name="Martis M."/>
            <person name="Narechania A."/>
            <person name="Otillar R.P."/>
            <person name="Penning B.W."/>
            <person name="Salamov A.A."/>
            <person name="Wang Y."/>
            <person name="Zhang L."/>
            <person name="Carpita N.C."/>
            <person name="Freeling M."/>
            <person name="Gingle A.R."/>
            <person name="Hash C.T."/>
            <person name="Keller B."/>
            <person name="Klein P."/>
            <person name="Kresovich S."/>
            <person name="McCann M.C."/>
            <person name="Ming R."/>
            <person name="Peterson D.G."/>
            <person name="Mehboob-ur-Rahman"/>
            <person name="Ware D."/>
            <person name="Westhoff P."/>
            <person name="Mayer K.F."/>
            <person name="Messing J."/>
            <person name="Rokhsar D.S."/>
        </authorList>
    </citation>
    <scope>NUCLEOTIDE SEQUENCE [LARGE SCALE GENOMIC DNA]</scope>
    <source>
        <strain evidence="4">cv. BTx623</strain>
    </source>
</reference>
<feature type="transmembrane region" description="Helical" evidence="1">
    <location>
        <begin position="110"/>
        <end position="131"/>
    </location>
</feature>
<dbReference type="OrthoDB" id="696550at2759"/>
<feature type="transmembrane region" description="Helical" evidence="1">
    <location>
        <begin position="69"/>
        <end position="90"/>
    </location>
</feature>